<evidence type="ECO:0000313" key="1">
    <source>
        <dbReference type="EMBL" id="ODH23349.1"/>
    </source>
</evidence>
<sequence length="70" mass="7832">MAGLHYKVYKTSQSATILIVGYLQSHHVFDKIYISTTRNVSRLMAFESLSGGLAHLDAEAETFPTLILKF</sequence>
<dbReference type="VEuPathDB" id="FungiDB:PABG_12439"/>
<dbReference type="Proteomes" id="UP000242814">
    <property type="component" value="Unassembled WGS sequence"/>
</dbReference>
<comment type="caution">
    <text evidence="1">The sequence shown here is derived from an EMBL/GenBank/DDBJ whole genome shotgun (WGS) entry which is preliminary data.</text>
</comment>
<evidence type="ECO:0000313" key="2">
    <source>
        <dbReference type="Proteomes" id="UP000242814"/>
    </source>
</evidence>
<proteinExistence type="predicted"/>
<dbReference type="VEuPathDB" id="FungiDB:PADG_12082"/>
<gene>
    <name evidence="1" type="ORF">ACO22_05395</name>
</gene>
<organism evidence="1 2">
    <name type="scientific">Paracoccidioides brasiliensis</name>
    <dbReference type="NCBI Taxonomy" id="121759"/>
    <lineage>
        <taxon>Eukaryota</taxon>
        <taxon>Fungi</taxon>
        <taxon>Dikarya</taxon>
        <taxon>Ascomycota</taxon>
        <taxon>Pezizomycotina</taxon>
        <taxon>Eurotiomycetes</taxon>
        <taxon>Eurotiomycetidae</taxon>
        <taxon>Onygenales</taxon>
        <taxon>Ajellomycetaceae</taxon>
        <taxon>Paracoccidioides</taxon>
    </lineage>
</organism>
<protein>
    <submittedName>
        <fullName evidence="1">Uncharacterized protein</fullName>
    </submittedName>
</protein>
<accession>A0A1D2JAB1</accession>
<dbReference type="AlphaFoldDB" id="A0A1D2JAB1"/>
<reference evidence="1 2" key="1">
    <citation type="submission" date="2016-06" db="EMBL/GenBank/DDBJ databases">
        <authorList>
            <person name="Kjaerup R.B."/>
            <person name="Dalgaard T.S."/>
            <person name="Juul-Madsen H.R."/>
        </authorList>
    </citation>
    <scope>NUCLEOTIDE SEQUENCE [LARGE SCALE GENOMIC DNA]</scope>
    <source>
        <strain evidence="1 2">Pb300</strain>
    </source>
</reference>
<dbReference type="EMBL" id="LZYO01000241">
    <property type="protein sequence ID" value="ODH23349.1"/>
    <property type="molecule type" value="Genomic_DNA"/>
</dbReference>
<name>A0A1D2JAB1_PARBR</name>